<dbReference type="Proteomes" id="UP001224674">
    <property type="component" value="Chromosome"/>
</dbReference>
<evidence type="ECO:0000256" key="1">
    <source>
        <dbReference type="SAM" id="SignalP"/>
    </source>
</evidence>
<reference evidence="2 3" key="1">
    <citation type="submission" date="2023-03" db="EMBL/GenBank/DDBJ databases">
        <title>Complete genome sequences of several Auritidibacter ignavus strains isolated from ear infections.</title>
        <authorList>
            <person name="Baehr T."/>
            <person name="Baumhoegger A.M."/>
        </authorList>
    </citation>
    <scope>NUCLEOTIDE SEQUENCE [LARGE SCALE GENOMIC DNA]</scope>
    <source>
        <strain evidence="2 3">BABAE-6</strain>
    </source>
</reference>
<evidence type="ECO:0000313" key="3">
    <source>
        <dbReference type="Proteomes" id="UP001224674"/>
    </source>
</evidence>
<gene>
    <name evidence="2" type="ORF">QDX21_04350</name>
</gene>
<organism evidence="2 3">
    <name type="scientific">Auritidibacter ignavus</name>
    <dbReference type="NCBI Taxonomy" id="678932"/>
    <lineage>
        <taxon>Bacteria</taxon>
        <taxon>Bacillati</taxon>
        <taxon>Actinomycetota</taxon>
        <taxon>Actinomycetes</taxon>
        <taxon>Micrococcales</taxon>
        <taxon>Micrococcaceae</taxon>
        <taxon>Auritidibacter</taxon>
    </lineage>
</organism>
<proteinExistence type="predicted"/>
<keyword evidence="1" id="KW-0732">Signal</keyword>
<feature type="signal peptide" evidence="1">
    <location>
        <begin position="1"/>
        <end position="27"/>
    </location>
</feature>
<evidence type="ECO:0008006" key="4">
    <source>
        <dbReference type="Google" id="ProtNLM"/>
    </source>
</evidence>
<protein>
    <recommendedName>
        <fullName evidence="4">Lipoprotein</fullName>
    </recommendedName>
</protein>
<evidence type="ECO:0000313" key="2">
    <source>
        <dbReference type="EMBL" id="WGH94030.1"/>
    </source>
</evidence>
<dbReference type="EMBL" id="CP122566">
    <property type="protein sequence ID" value="WGH94030.1"/>
    <property type="molecule type" value="Genomic_DNA"/>
</dbReference>
<sequence>MNTLAKKRASLSLGLIAVASLSLTACGGPPSVSEVKADAVEHFQNAESARVDVEGTSSEELDFGFGDVTGYFEGFSETGDMRGELKSEEHGFTVEMLVVDNSTYIKGDDNFWNYFDSTGMVASTLDTSKWIDTGTVDEQDFSAFTEEFRETLESMPDEDVAVEEAELDGEEAYKYSGEDTEGEPIDLYFNTDNQVIRGESQAEGGETTMDFSAYGEVEEITAPDADEILDIPGAPGSF</sequence>
<name>A0AAJ6AQ14_9MICC</name>
<accession>A0AAJ6AQ14</accession>
<feature type="chain" id="PRO_5042574466" description="Lipoprotein" evidence="1">
    <location>
        <begin position="28"/>
        <end position="238"/>
    </location>
</feature>
<dbReference type="PROSITE" id="PS51257">
    <property type="entry name" value="PROKAR_LIPOPROTEIN"/>
    <property type="match status" value="1"/>
</dbReference>
<dbReference type="Gene3D" id="2.50.20.20">
    <property type="match status" value="1"/>
</dbReference>
<dbReference type="AlphaFoldDB" id="A0AAJ6AQ14"/>
<dbReference type="RefSeq" id="WP_110101700.1">
    <property type="nucleotide sequence ID" value="NZ_CP122561.1"/>
</dbReference>
<keyword evidence="3" id="KW-1185">Reference proteome</keyword>